<evidence type="ECO:0000256" key="1">
    <source>
        <dbReference type="SAM" id="MobiDB-lite"/>
    </source>
</evidence>
<proteinExistence type="predicted"/>
<dbReference type="AlphaFoldDB" id="A0A3B0J6U4"/>
<feature type="region of interest" description="Disordered" evidence="1">
    <location>
        <begin position="708"/>
        <end position="736"/>
    </location>
</feature>
<dbReference type="EMBL" id="OUUW01000001">
    <property type="protein sequence ID" value="SPP75793.1"/>
    <property type="molecule type" value="Genomic_DNA"/>
</dbReference>
<protein>
    <submittedName>
        <fullName evidence="2">Uncharacterized protein</fullName>
    </submittedName>
</protein>
<feature type="region of interest" description="Disordered" evidence="1">
    <location>
        <begin position="175"/>
        <end position="195"/>
    </location>
</feature>
<dbReference type="Proteomes" id="UP000268350">
    <property type="component" value="Unassembled WGS sequence"/>
</dbReference>
<reference evidence="3" key="1">
    <citation type="submission" date="2018-01" db="EMBL/GenBank/DDBJ databases">
        <authorList>
            <person name="Alioto T."/>
            <person name="Alioto T."/>
        </authorList>
    </citation>
    <scope>NUCLEOTIDE SEQUENCE [LARGE SCALE GENOMIC DNA]</scope>
</reference>
<evidence type="ECO:0000313" key="2">
    <source>
        <dbReference type="EMBL" id="SPP75793.1"/>
    </source>
</evidence>
<accession>A0A3B0J6U4</accession>
<sequence length="801" mass="90378">MQTSSSSSRTTEKTKRRIRIVVNDNSSLAGSSVAHAPPHTTHSNHQIPREAEAETKRLNIDYGDESCADWEKDKDVLILSGRRNKNDKNWENWERIREHKLEKMKNICFESYRQSKRDKLLQAKPRPKQLDNTWYTDNIYSNRSDDMDEDYVPECIKYGPYRTLRDINELDEKYTEEAGVNRERRGEGEGSPGYGLHRSKSCKEFQYPKSQSLCFEGNVFEGGGGVASGSASGSGAAAPATTSILKNRSGVPKSYSFSASTKTMPFDIIDYELPPASNTRREKREAYRRNMNMLYSNSLDERSLAHRCCARDQCTSARCLLDEIYPVSEVGVAPPLVTARSRGRAPSQQLLAGSNRNLSLNAADWLFEERAEADHRAGRGPRTPAPTVICCCAADDCCCHRQAQAHHVVVRPRSRVHCPGHHPAAEEEEHMHCRYDTDLEHFIRAERERLLLQDKFLDEDERYMAAAPAPRSPVRRYPNYQRPTRSKSLLEMEPSNLFHDDDTCSDTTEIDLEDFNIDLEKYWEQLDKPPSPINMDMRRNMQSSLKVKNVNVRCYNNGQPIDLHDREHERLMIKKSLLEGMPSPPQLDSSESSNNAGYPFFENGADSPSFHHISGAGLAPTYGHSAGYGHKIYPTADILPSYQYNNFYPEHSHGTVGNVLTQQPTAGIHHASAGGQSALSLINNIFSIYKPNKYSPENCQMNYESKPEPCKKMNVPSTRRPLGAAAHHHPHPHEYMHSSMKRPLLVSADQPHFKIIPEKTGLKISPLLSYDEYGGGGCGGASIDKSHHRLSSTARPLMLPH</sequence>
<evidence type="ECO:0000313" key="3">
    <source>
        <dbReference type="Proteomes" id="UP000268350"/>
    </source>
</evidence>
<gene>
    <name evidence="2" type="ORF">DGUA_6G003668</name>
</gene>
<feature type="region of interest" description="Disordered" evidence="1">
    <location>
        <begin position="1"/>
        <end position="50"/>
    </location>
</feature>
<organism evidence="2 3">
    <name type="scientific">Drosophila guanche</name>
    <name type="common">Fruit fly</name>
    <dbReference type="NCBI Taxonomy" id="7266"/>
    <lineage>
        <taxon>Eukaryota</taxon>
        <taxon>Metazoa</taxon>
        <taxon>Ecdysozoa</taxon>
        <taxon>Arthropoda</taxon>
        <taxon>Hexapoda</taxon>
        <taxon>Insecta</taxon>
        <taxon>Pterygota</taxon>
        <taxon>Neoptera</taxon>
        <taxon>Endopterygota</taxon>
        <taxon>Diptera</taxon>
        <taxon>Brachycera</taxon>
        <taxon>Muscomorpha</taxon>
        <taxon>Ephydroidea</taxon>
        <taxon>Drosophilidae</taxon>
        <taxon>Drosophila</taxon>
        <taxon>Sophophora</taxon>
    </lineage>
</organism>
<keyword evidence="3" id="KW-1185">Reference proteome</keyword>
<dbReference type="OMA" id="CKKMNMP"/>
<feature type="compositionally biased region" description="Basic and acidic residues" evidence="1">
    <location>
        <begin position="175"/>
        <end position="188"/>
    </location>
</feature>
<name>A0A3B0J6U4_DROGU</name>
<dbReference type="OrthoDB" id="6250593at2759"/>